<evidence type="ECO:0000256" key="2">
    <source>
        <dbReference type="ARBA" id="ARBA00012438"/>
    </source>
</evidence>
<keyword evidence="7" id="KW-0067">ATP-binding</keyword>
<keyword evidence="9" id="KW-0812">Transmembrane</keyword>
<name>A0AAP6XL16_9CORY</name>
<organism evidence="11 12">
    <name type="scientific">Corynebacterium coyleae</name>
    <dbReference type="NCBI Taxonomy" id="53374"/>
    <lineage>
        <taxon>Bacteria</taxon>
        <taxon>Bacillati</taxon>
        <taxon>Actinomycetota</taxon>
        <taxon>Actinomycetes</taxon>
        <taxon>Mycobacteriales</taxon>
        <taxon>Corynebacteriaceae</taxon>
        <taxon>Corynebacterium</taxon>
    </lineage>
</organism>
<evidence type="ECO:0000256" key="7">
    <source>
        <dbReference type="ARBA" id="ARBA00022840"/>
    </source>
</evidence>
<sequence>MTILLCFPSIELLVFNVFVNFFRSIRLSIALVLCLLALVLWGLRVLVIAPVDVGTGVLFLFLVATLPLAAYLPTAAVLGCLILLAFVNLSGHSPDLLTLTAVLLVTVVTAQHKYKTAVVFAAITTLLGFFSPDQKSLSMDPQSVTTFTLMMVSAFAAGWFIARMHTKEMRQKFQMRKRQVEVAGFLHDMVAADLTALIARLEALAISMPEKEQALQRCATTARKSMGDIRTLVDELNAQTINHPQVTEPALTMTVMQTARSLQEAGFHVETTTTIRVDPGAESIKRALTQCLSEASANIIKYAVPYSTVSITATANTEEVTVTLANTYRLGRGRAGSSNFGLDSMQRTIAIVGGSMTLDSTDARWTITFQVPV</sequence>
<keyword evidence="6" id="KW-0418">Kinase</keyword>
<dbReference type="PANTHER" id="PTHR24421">
    <property type="entry name" value="NITRATE/NITRITE SENSOR PROTEIN NARX-RELATED"/>
    <property type="match status" value="1"/>
</dbReference>
<dbReference type="EC" id="2.7.13.3" evidence="2"/>
<keyword evidence="5" id="KW-0547">Nucleotide-binding</keyword>
<dbReference type="RefSeq" id="WP_145990035.1">
    <property type="nucleotide sequence ID" value="NZ_JAAUVV010000013.1"/>
</dbReference>
<evidence type="ECO:0000256" key="5">
    <source>
        <dbReference type="ARBA" id="ARBA00022741"/>
    </source>
</evidence>
<dbReference type="Gene3D" id="3.30.565.10">
    <property type="entry name" value="Histidine kinase-like ATPase, C-terminal domain"/>
    <property type="match status" value="1"/>
</dbReference>
<dbReference type="EMBL" id="JAAUVV010000013">
    <property type="protein sequence ID" value="NJJ04209.1"/>
    <property type="molecule type" value="Genomic_DNA"/>
</dbReference>
<dbReference type="InterPro" id="IPR036890">
    <property type="entry name" value="HATPase_C_sf"/>
</dbReference>
<proteinExistence type="predicted"/>
<dbReference type="SUPFAM" id="SSF55874">
    <property type="entry name" value="ATPase domain of HSP90 chaperone/DNA topoisomerase II/histidine kinase"/>
    <property type="match status" value="1"/>
</dbReference>
<feature type="transmembrane region" description="Helical" evidence="9">
    <location>
        <begin position="144"/>
        <end position="162"/>
    </location>
</feature>
<feature type="domain" description="Signal transduction histidine kinase subgroup 3 dimerisation and phosphoacceptor" evidence="10">
    <location>
        <begin position="186"/>
        <end position="238"/>
    </location>
</feature>
<dbReference type="GO" id="GO:0046983">
    <property type="term" value="F:protein dimerization activity"/>
    <property type="evidence" value="ECO:0007669"/>
    <property type="project" value="InterPro"/>
</dbReference>
<evidence type="ECO:0000256" key="4">
    <source>
        <dbReference type="ARBA" id="ARBA00022679"/>
    </source>
</evidence>
<dbReference type="Pfam" id="PF07730">
    <property type="entry name" value="HisKA_3"/>
    <property type="match status" value="1"/>
</dbReference>
<evidence type="ECO:0000313" key="11">
    <source>
        <dbReference type="EMBL" id="NJJ04209.1"/>
    </source>
</evidence>
<dbReference type="PANTHER" id="PTHR24421:SF10">
    <property type="entry name" value="NITRATE_NITRITE SENSOR PROTEIN NARQ"/>
    <property type="match status" value="1"/>
</dbReference>
<keyword evidence="9" id="KW-1133">Transmembrane helix</keyword>
<feature type="transmembrane region" description="Helical" evidence="9">
    <location>
        <begin position="59"/>
        <end position="87"/>
    </location>
</feature>
<evidence type="ECO:0000256" key="1">
    <source>
        <dbReference type="ARBA" id="ARBA00000085"/>
    </source>
</evidence>
<gene>
    <name evidence="11" type="ORF">HC138_07600</name>
</gene>
<evidence type="ECO:0000256" key="6">
    <source>
        <dbReference type="ARBA" id="ARBA00022777"/>
    </source>
</evidence>
<accession>A0AAP6XL16</accession>
<dbReference type="InterPro" id="IPR011712">
    <property type="entry name" value="Sig_transdc_His_kin_sub3_dim/P"/>
</dbReference>
<dbReference type="GO" id="GO:0016020">
    <property type="term" value="C:membrane"/>
    <property type="evidence" value="ECO:0007669"/>
    <property type="project" value="InterPro"/>
</dbReference>
<dbReference type="Proteomes" id="UP000591626">
    <property type="component" value="Unassembled WGS sequence"/>
</dbReference>
<feature type="transmembrane region" description="Helical" evidence="9">
    <location>
        <begin position="25"/>
        <end position="47"/>
    </location>
</feature>
<evidence type="ECO:0000313" key="12">
    <source>
        <dbReference type="Proteomes" id="UP000591626"/>
    </source>
</evidence>
<evidence type="ECO:0000259" key="10">
    <source>
        <dbReference type="Pfam" id="PF07730"/>
    </source>
</evidence>
<evidence type="ECO:0000256" key="8">
    <source>
        <dbReference type="ARBA" id="ARBA00023012"/>
    </source>
</evidence>
<dbReference type="AlphaFoldDB" id="A0AAP6XL16"/>
<keyword evidence="8" id="KW-0902">Two-component regulatory system</keyword>
<evidence type="ECO:0000256" key="9">
    <source>
        <dbReference type="SAM" id="Phobius"/>
    </source>
</evidence>
<dbReference type="GO" id="GO:0000155">
    <property type="term" value="F:phosphorelay sensor kinase activity"/>
    <property type="evidence" value="ECO:0007669"/>
    <property type="project" value="InterPro"/>
</dbReference>
<dbReference type="GO" id="GO:0005524">
    <property type="term" value="F:ATP binding"/>
    <property type="evidence" value="ECO:0007669"/>
    <property type="project" value="UniProtKB-KW"/>
</dbReference>
<evidence type="ECO:0000256" key="3">
    <source>
        <dbReference type="ARBA" id="ARBA00022553"/>
    </source>
</evidence>
<comment type="catalytic activity">
    <reaction evidence="1">
        <text>ATP + protein L-histidine = ADP + protein N-phospho-L-histidine.</text>
        <dbReference type="EC" id="2.7.13.3"/>
    </reaction>
</comment>
<protein>
    <recommendedName>
        <fullName evidence="2">histidine kinase</fullName>
        <ecNumber evidence="2">2.7.13.3</ecNumber>
    </recommendedName>
</protein>
<keyword evidence="9" id="KW-0472">Membrane</keyword>
<keyword evidence="3" id="KW-0597">Phosphoprotein</keyword>
<reference evidence="11 12" key="1">
    <citation type="submission" date="2020-03" db="EMBL/GenBank/DDBJ databases">
        <title>Draft genome sequences of bacterial isolates from the female urobiome.</title>
        <authorList>
            <person name="Miller-Ensminger T."/>
            <person name="Wolfe A.J."/>
            <person name="Putonti C."/>
        </authorList>
    </citation>
    <scope>NUCLEOTIDE SEQUENCE [LARGE SCALE GENOMIC DNA]</scope>
    <source>
        <strain evidence="11 12">UMB8490</strain>
    </source>
</reference>
<keyword evidence="4" id="KW-0808">Transferase</keyword>
<comment type="caution">
    <text evidence="11">The sequence shown here is derived from an EMBL/GenBank/DDBJ whole genome shotgun (WGS) entry which is preliminary data.</text>
</comment>
<dbReference type="InterPro" id="IPR050482">
    <property type="entry name" value="Sensor_HK_TwoCompSys"/>
</dbReference>